<dbReference type="PANTHER" id="PTHR34819:SF3">
    <property type="entry name" value="CELL SURFACE PROTEIN"/>
    <property type="match status" value="1"/>
</dbReference>
<accession>A0A411HES1</accession>
<dbReference type="Pfam" id="PF00041">
    <property type="entry name" value="fn3"/>
    <property type="match status" value="1"/>
</dbReference>
<feature type="region of interest" description="Disordered" evidence="1">
    <location>
        <begin position="1643"/>
        <end position="1663"/>
    </location>
</feature>
<dbReference type="PANTHER" id="PTHR34819">
    <property type="entry name" value="LARGE CYSTEINE-RICH PERIPLASMIC PROTEIN OMCB"/>
    <property type="match status" value="1"/>
</dbReference>
<dbReference type="InterPro" id="IPR003961">
    <property type="entry name" value="FN3_dom"/>
</dbReference>
<dbReference type="PROSITE" id="PS51484">
    <property type="entry name" value="G8"/>
    <property type="match status" value="1"/>
</dbReference>
<evidence type="ECO:0000259" key="3">
    <source>
        <dbReference type="PROSITE" id="PS50853"/>
    </source>
</evidence>
<dbReference type="KEGG" id="xbc:ELE36_00545"/>
<dbReference type="OrthoDB" id="28717at2"/>
<feature type="transmembrane region" description="Helical" evidence="2">
    <location>
        <begin position="29"/>
        <end position="47"/>
    </location>
</feature>
<feature type="compositionally biased region" description="Polar residues" evidence="1">
    <location>
        <begin position="1524"/>
        <end position="1535"/>
    </location>
</feature>
<feature type="region of interest" description="Disordered" evidence="1">
    <location>
        <begin position="1516"/>
        <end position="1535"/>
    </location>
</feature>
<dbReference type="Gene3D" id="2.60.40.10">
    <property type="entry name" value="Immunoglobulins"/>
    <property type="match status" value="8"/>
</dbReference>
<keyword evidence="2" id="KW-0812">Transmembrane</keyword>
<organism evidence="5 6">
    <name type="scientific">Pseudolysobacter antarcticus</name>
    <dbReference type="NCBI Taxonomy" id="2511995"/>
    <lineage>
        <taxon>Bacteria</taxon>
        <taxon>Pseudomonadati</taxon>
        <taxon>Pseudomonadota</taxon>
        <taxon>Gammaproteobacteria</taxon>
        <taxon>Lysobacterales</taxon>
        <taxon>Rhodanobacteraceae</taxon>
        <taxon>Pseudolysobacter</taxon>
    </lineage>
</organism>
<keyword evidence="6" id="KW-1185">Reference proteome</keyword>
<keyword evidence="2" id="KW-0472">Membrane</keyword>
<dbReference type="PROSITE" id="PS50853">
    <property type="entry name" value="FN3"/>
    <property type="match status" value="1"/>
</dbReference>
<feature type="domain" description="Fibronectin type-III" evidence="3">
    <location>
        <begin position="324"/>
        <end position="413"/>
    </location>
</feature>
<dbReference type="Pfam" id="PF01345">
    <property type="entry name" value="DUF11"/>
    <property type="match status" value="9"/>
</dbReference>
<dbReference type="EMBL" id="CP035704">
    <property type="protein sequence ID" value="QBB68986.1"/>
    <property type="molecule type" value="Genomic_DNA"/>
</dbReference>
<dbReference type="Pfam" id="PF10162">
    <property type="entry name" value="G8"/>
    <property type="match status" value="1"/>
</dbReference>
<dbReference type="NCBIfam" id="TIGR01451">
    <property type="entry name" value="B_ant_repeat"/>
    <property type="match status" value="8"/>
</dbReference>
<dbReference type="Proteomes" id="UP000291562">
    <property type="component" value="Chromosome"/>
</dbReference>
<feature type="domain" description="G8" evidence="4">
    <location>
        <begin position="426"/>
        <end position="582"/>
    </location>
</feature>
<gene>
    <name evidence="5" type="ORF">ELE36_00545</name>
</gene>
<keyword evidence="2" id="KW-1133">Transmembrane helix</keyword>
<evidence type="ECO:0000259" key="4">
    <source>
        <dbReference type="PROSITE" id="PS51484"/>
    </source>
</evidence>
<dbReference type="SUPFAM" id="SSF49265">
    <property type="entry name" value="Fibronectin type III"/>
    <property type="match status" value="1"/>
</dbReference>
<evidence type="ECO:0000313" key="6">
    <source>
        <dbReference type="Proteomes" id="UP000291562"/>
    </source>
</evidence>
<evidence type="ECO:0000256" key="2">
    <source>
        <dbReference type="SAM" id="Phobius"/>
    </source>
</evidence>
<evidence type="ECO:0000256" key="1">
    <source>
        <dbReference type="SAM" id="MobiDB-lite"/>
    </source>
</evidence>
<reference evidence="5 6" key="1">
    <citation type="submission" date="2019-01" db="EMBL/GenBank/DDBJ databases">
        <title>Pseudolysobacter antarctica gen. nov., sp. nov., isolated from Fildes Peninsula, Antarctica.</title>
        <authorList>
            <person name="Wei Z."/>
            <person name="Peng F."/>
        </authorList>
    </citation>
    <scope>NUCLEOTIDE SEQUENCE [LARGE SCALE GENOMIC DNA]</scope>
    <source>
        <strain evidence="5 6">AQ6-296</strain>
    </source>
</reference>
<proteinExistence type="predicted"/>
<name>A0A411HES1_9GAMM</name>
<dbReference type="InterPro" id="IPR013783">
    <property type="entry name" value="Ig-like_fold"/>
</dbReference>
<dbReference type="InterPro" id="IPR019316">
    <property type="entry name" value="G8_domain"/>
</dbReference>
<dbReference type="InterPro" id="IPR036116">
    <property type="entry name" value="FN3_sf"/>
</dbReference>
<protein>
    <submittedName>
        <fullName evidence="5">DUF11 domain-containing protein</fullName>
    </submittedName>
</protein>
<sequence>MRTGSNDMCQSHALDTAPHRGNVMCTKQLSIFQLILVMLACACPVWAHADLQPDQTMEMSTAQLKAQLDVDAADPDESIQSLGPVPYANSANYAFSTTVTGSLMDMSSGTTTLVAADQDDTASTVTLIGFDFYFQDTRQDRFSVNSNGSLRFGATTISTTLYDPLAQAGQFLVTAYGADQRTHAGDGKVHFKVIGTAPNRELVVEWLNTQANFNAGGTADLSYQVHLFETSGVIEFVYGSMNMSAAGAAVANSQSPQFGFSSNSTVGTVGSITAAQSGTPAPSFSGASATPTNNLYVAGTIPALTSAADGSRRTFVFTPPVVVPPGGPLTFTAVTATGMTLNWTDSSNEDGYAIYISTDGTNFSFVNTAAQNATSYVASGLLGGINYFWRVYAFSEGNTAFISGSQTTATPTPNISLGSGLWSAPGTWSTGSVPSGNDAVTIAPGTTVTIDITAAIAYSLQVVGTLQFEQTTARTLSVGTDVIVQGGGVLQSNPAGTQTGHNLSVAGNLINNGTLDFSTNADTAGAIITFTGTTNTSLSGSGATTDIRQITVNKGTTAAPIVEIMLSNFTVRGVTTDTVVGGWLVMSNGTIKLSGTFTGTSRVFAAAGYTIPVTSGFWLNNPNYVVAGQAGSPTLNGQLHLSQGTFNIGTATGNSMGFSAGSTIIVDGAAVNATGRFGVAAAGNAISYTQSAGTITVCTIGNASATLGSFDLGTGLGSNIAINGGTIVTQLAATAIDYRNQAGGGIVGVTGGTLQLGNAASGAAKIFNLRGVLPNVVVTNTSAGHTATMSTTLVNFNNIALNITINTGATFNTANVLFLMAGGSLINNGTLTANGASSNFIWFDAGAAVPQSYSGTGVTTAPVTNMSVQTASALTFTSTNQFITSRVNMFVGNLVNANKLTIGTGGATTGVIQIGNTTTPTAAGTFDAAPTFNLGTGGENISYLRTGGSRSTGPEVNPARSLTNFTYDDNDPSHTLTIAGGDLTATGATTLTNGRVITGANTLIVGSAGTVTRTNGYVDGNYKKTVAAAASVTFENGTANGYAPVVFNVTAGTFPTDIKVAEVQTTAPGIQPTSKVISRYWTLTATGITSDVTFNYLDPTDIPGTVTEANLHVLKHEAGNPADFSDQGGTISTAANTAKVTGVSSFSDWTLGEAFSNLAITITDGVTGTTPGGSVTYTTTASNSGTVSNPAATVQATFPASLTCSTTCSGALGGTCSAGPFAGNINDPDNIPSGGSVTYTSVCSVSPAATGSLSTTATVSAGALGDPDASDNSATDTDGIAASADLSITKTDGVTTATPGGSVTYTITALNAGPSNATGATVADTFPASETCTWTCVGAGGGTCTASGSGNINNTVNLPSGGGVTYTASCTISAAATGLLSNTATVTAPAGVTDPTPGNNSATDSDTLGASADLAITKTDGVTTATPGGNVTYVITASNAGPSNATGATVADTFPASETCTWTCTGAGGGTCTASGSGNINGTVNLPSGGSVSYNATCSISASATGTLSNTATVTAPAGVTDPTPGNNSATDSDTLGASADLSITKTDGVTTATPGGSVTYTITALNAGPSNATGATVADTFPASETCTWTCVGAGGGTCTASGSGNINNTVSLPSGGGVTYTASCSISAAATGTLSNTATVTAPSGVTDPTPGNNSATDSDTLGASADLSITKTDGVTTATPGGSVTYTIVASNAGPSSATGATVADTFPASETCAWTCSGVGGGTCTAAGSGNINDTVNLPSGGSVNYTATCSISPAATGTLSNTATVTAPAGVTDPTPGNNSATDSDTLGASADLSITKTDGVTTATAGGSVTYTIVASNAGPSSATGATVADTFPASETCTWTCSGVSGGTCTAAGSGNINDTTVNLPSAGSVNYSATCSISAAATGTLSNTATVTAPAGVTDPTPGNNSATDSDTLGASADLSITKTDGVTTATPGGSVTYTIVASNAGPSSATGTTVADTFPASETCTWTCSGVSGGTCTAAGSGNINDTVNLPSGGSVNYTATCSISPAATGTLSNTATVTAPAGVTDPTPGNNSATDSDTLGASADLSISKTDGVTTATPGGSVTYTIVASNAGPSSATGATVADTFPASETCTWTCSGVSGGTCTAAGSGNINDTVNLPSGGSVNYTATCSISAAATGTLSNTATVTAPAGVTDPTPGNNSATDSDTLLASTASLLGATKTVSASGGFTPGATIIYTVVVNNTGLGAQTDNPGDEFTDSLPAGITLVSATATSGTTTTGAGIVHWNGSIPAAGSVTITITATINANASGTIVNQGSVQFDADGNGTNESTALTNDPSVGGGTANPTSFAVVRVAAIAVPVPTLDWLALLGLAMALALGAGARQRWSR</sequence>
<dbReference type="InterPro" id="IPR001434">
    <property type="entry name" value="OmcB-like_DUF11"/>
</dbReference>
<dbReference type="SMART" id="SM00060">
    <property type="entry name" value="FN3"/>
    <property type="match status" value="1"/>
</dbReference>
<dbReference type="InterPro" id="IPR047589">
    <property type="entry name" value="DUF11_rpt"/>
</dbReference>
<dbReference type="InterPro" id="IPR051172">
    <property type="entry name" value="Chlamydia_OmcB"/>
</dbReference>
<dbReference type="CDD" id="cd00063">
    <property type="entry name" value="FN3"/>
    <property type="match status" value="1"/>
</dbReference>
<feature type="compositionally biased region" description="Polar residues" evidence="1">
    <location>
        <begin position="1652"/>
        <end position="1663"/>
    </location>
</feature>
<evidence type="ECO:0000313" key="5">
    <source>
        <dbReference type="EMBL" id="QBB68986.1"/>
    </source>
</evidence>